<gene>
    <name evidence="2" type="ORF">PHACADRAFT_202193</name>
</gene>
<proteinExistence type="predicted"/>
<evidence type="ECO:0000313" key="3">
    <source>
        <dbReference type="Proteomes" id="UP000008370"/>
    </source>
</evidence>
<feature type="region of interest" description="Disordered" evidence="1">
    <location>
        <begin position="310"/>
        <end position="338"/>
    </location>
</feature>
<name>K5VQE1_PHACS</name>
<reference evidence="2 3" key="1">
    <citation type="journal article" date="2012" name="BMC Genomics">
        <title>Comparative genomics of the white-rot fungi, Phanerochaete carnosa and P. chrysosporium, to elucidate the genetic basis of the distinct wood types they colonize.</title>
        <authorList>
            <person name="Suzuki H."/>
            <person name="MacDonald J."/>
            <person name="Syed K."/>
            <person name="Salamov A."/>
            <person name="Hori C."/>
            <person name="Aerts A."/>
            <person name="Henrissat B."/>
            <person name="Wiebenga A."/>
            <person name="vanKuyk P.A."/>
            <person name="Barry K."/>
            <person name="Lindquist E."/>
            <person name="LaButti K."/>
            <person name="Lapidus A."/>
            <person name="Lucas S."/>
            <person name="Coutinho P."/>
            <person name="Gong Y."/>
            <person name="Samejima M."/>
            <person name="Mahadevan R."/>
            <person name="Abou-Zaid M."/>
            <person name="de Vries R.P."/>
            <person name="Igarashi K."/>
            <person name="Yadav J.S."/>
            <person name="Grigoriev I.V."/>
            <person name="Master E.R."/>
        </authorList>
    </citation>
    <scope>NUCLEOTIDE SEQUENCE [LARGE SCALE GENOMIC DNA]</scope>
    <source>
        <strain evidence="2 3">HHB-10118-sp</strain>
    </source>
</reference>
<feature type="region of interest" description="Disordered" evidence="1">
    <location>
        <begin position="64"/>
        <end position="92"/>
    </location>
</feature>
<sequence length="548" mass="61006">MERPFLSGPVNKSRRKNSLVTIAQELGLSERVRPEENKDAHVKEIKKYISDNQETICADPHYQGLVSFRPGSAGTGRKADTKDNPSVPTGANKKLLEQNITADPPPQYEPLSTVVVPQDEHERNSHKNHLASAEETETSSAPLSPAPSPTSEASKDGSDRSISKEKEVPSTPKKGQNTSLEVKNKNIVVRFYDHHNRDAAGEEVWLRYRKGLLERRIVNGQEQLFTKLSELLPIAVNESSPIKERGGRIYHDGPSGSGQRVNLGSVEGLLAGRKFNALGFDRINAYHLRSVEDDEELLICELYLDSKLSKQPIPTEPPQMTTEALKQSSGRPSGSVVRKQAVEISSDLELSSDDEGLDDLSAYLNELLSGPDLPWPKAEKAGDILLRRKALVGALDELKSKGWAKSGGGYKIPRKYTSAGEFAGRKFTKIDVYKAFRMKPSQASSDALLFREDVMAKLQTLQEWYDDPEGKQSRRFGSMTVAKFKKWQDETLKKRSLEGSHDSTRKSELPGKSKKRYYEIDSDEGDTTTRVVKKGKSERRTSSDLDSP</sequence>
<dbReference type="InParanoid" id="K5VQE1"/>
<dbReference type="RefSeq" id="XP_007402499.1">
    <property type="nucleotide sequence ID" value="XM_007402437.1"/>
</dbReference>
<dbReference type="EMBL" id="JH930623">
    <property type="protein sequence ID" value="EKM48950.1"/>
    <property type="molecule type" value="Genomic_DNA"/>
</dbReference>
<organism evidence="2 3">
    <name type="scientific">Phanerochaete carnosa (strain HHB-10118-sp)</name>
    <name type="common">White-rot fungus</name>
    <name type="synonym">Peniophora carnosa</name>
    <dbReference type="NCBI Taxonomy" id="650164"/>
    <lineage>
        <taxon>Eukaryota</taxon>
        <taxon>Fungi</taxon>
        <taxon>Dikarya</taxon>
        <taxon>Basidiomycota</taxon>
        <taxon>Agaricomycotina</taxon>
        <taxon>Agaricomycetes</taxon>
        <taxon>Polyporales</taxon>
        <taxon>Phanerochaetaceae</taxon>
        <taxon>Phanerochaete</taxon>
    </lineage>
</organism>
<keyword evidence="3" id="KW-1185">Reference proteome</keyword>
<dbReference type="OrthoDB" id="2757602at2759"/>
<feature type="region of interest" description="Disordered" evidence="1">
    <location>
        <begin position="495"/>
        <end position="548"/>
    </location>
</feature>
<evidence type="ECO:0000256" key="1">
    <source>
        <dbReference type="SAM" id="MobiDB-lite"/>
    </source>
</evidence>
<feature type="compositionally biased region" description="Basic and acidic residues" evidence="1">
    <location>
        <begin position="538"/>
        <end position="548"/>
    </location>
</feature>
<dbReference type="AlphaFoldDB" id="K5VQE1"/>
<feature type="compositionally biased region" description="Basic and acidic residues" evidence="1">
    <location>
        <begin position="495"/>
        <end position="519"/>
    </location>
</feature>
<feature type="region of interest" description="Disordered" evidence="1">
    <location>
        <begin position="118"/>
        <end position="180"/>
    </location>
</feature>
<feature type="compositionally biased region" description="Polar residues" evidence="1">
    <location>
        <begin position="318"/>
        <end position="332"/>
    </location>
</feature>
<dbReference type="HOGENOM" id="CLU_036831_0_0_1"/>
<dbReference type="KEGG" id="pco:PHACADRAFT_202193"/>
<protein>
    <submittedName>
        <fullName evidence="2">Uncharacterized protein</fullName>
    </submittedName>
</protein>
<dbReference type="Proteomes" id="UP000008370">
    <property type="component" value="Unassembled WGS sequence"/>
</dbReference>
<accession>K5VQE1</accession>
<evidence type="ECO:0000313" key="2">
    <source>
        <dbReference type="EMBL" id="EKM48950.1"/>
    </source>
</evidence>
<dbReference type="GeneID" id="18911816"/>
<feature type="compositionally biased region" description="Basic and acidic residues" evidence="1">
    <location>
        <begin position="153"/>
        <end position="168"/>
    </location>
</feature>